<feature type="signal peptide" evidence="3">
    <location>
        <begin position="1"/>
        <end position="21"/>
    </location>
</feature>
<dbReference type="RefSeq" id="WP_376811055.1">
    <property type="nucleotide sequence ID" value="NZ_JBHSDY010000001.1"/>
</dbReference>
<dbReference type="PANTHER" id="PTHR30483">
    <property type="entry name" value="LEUCINE-SPECIFIC-BINDING PROTEIN"/>
    <property type="match status" value="1"/>
</dbReference>
<dbReference type="InterPro" id="IPR028082">
    <property type="entry name" value="Peripla_BP_I"/>
</dbReference>
<dbReference type="SUPFAM" id="SSF53822">
    <property type="entry name" value="Periplasmic binding protein-like I"/>
    <property type="match status" value="1"/>
</dbReference>
<evidence type="ECO:0000256" key="1">
    <source>
        <dbReference type="ARBA" id="ARBA00010062"/>
    </source>
</evidence>
<dbReference type="CDD" id="cd20013">
    <property type="entry name" value="PBP1_RPA0985_benzoate-like"/>
    <property type="match status" value="1"/>
</dbReference>
<dbReference type="InterPro" id="IPR051010">
    <property type="entry name" value="BCAA_transport"/>
</dbReference>
<protein>
    <submittedName>
        <fullName evidence="5">ABC transporter substrate-binding protein</fullName>
    </submittedName>
</protein>
<keyword evidence="6" id="KW-1185">Reference proteome</keyword>
<gene>
    <name evidence="5" type="ORF">ACFO0J_00240</name>
</gene>
<proteinExistence type="inferred from homology"/>
<feature type="domain" description="Leucine-binding protein" evidence="4">
    <location>
        <begin position="25"/>
        <end position="363"/>
    </location>
</feature>
<evidence type="ECO:0000256" key="2">
    <source>
        <dbReference type="ARBA" id="ARBA00022729"/>
    </source>
</evidence>
<evidence type="ECO:0000256" key="3">
    <source>
        <dbReference type="SAM" id="SignalP"/>
    </source>
</evidence>
<name>A0ABV8RSX1_9BURK</name>
<dbReference type="InterPro" id="IPR028081">
    <property type="entry name" value="Leu-bd"/>
</dbReference>
<evidence type="ECO:0000313" key="5">
    <source>
        <dbReference type="EMBL" id="MFC4296466.1"/>
    </source>
</evidence>
<comment type="similarity">
    <text evidence="1">Belongs to the leucine-binding protein family.</text>
</comment>
<dbReference type="EMBL" id="JBHSDY010000001">
    <property type="protein sequence ID" value="MFC4296466.1"/>
    <property type="molecule type" value="Genomic_DNA"/>
</dbReference>
<dbReference type="Pfam" id="PF13458">
    <property type="entry name" value="Peripla_BP_6"/>
    <property type="match status" value="1"/>
</dbReference>
<dbReference type="Gene3D" id="3.40.50.2300">
    <property type="match status" value="2"/>
</dbReference>
<accession>A0ABV8RSX1</accession>
<evidence type="ECO:0000259" key="4">
    <source>
        <dbReference type="Pfam" id="PF13458"/>
    </source>
</evidence>
<organism evidence="5 6">
    <name type="scientific">Castellaniella hirudinis</name>
    <dbReference type="NCBI Taxonomy" id="1144617"/>
    <lineage>
        <taxon>Bacteria</taxon>
        <taxon>Pseudomonadati</taxon>
        <taxon>Pseudomonadota</taxon>
        <taxon>Betaproteobacteria</taxon>
        <taxon>Burkholderiales</taxon>
        <taxon>Alcaligenaceae</taxon>
        <taxon>Castellaniella</taxon>
    </lineage>
</organism>
<dbReference type="PANTHER" id="PTHR30483:SF6">
    <property type="entry name" value="PERIPLASMIC BINDING PROTEIN OF ABC TRANSPORTER FOR NATURAL AMINO ACIDS"/>
    <property type="match status" value="1"/>
</dbReference>
<keyword evidence="2 3" id="KW-0732">Signal</keyword>
<comment type="caution">
    <text evidence="5">The sequence shown here is derived from an EMBL/GenBank/DDBJ whole genome shotgun (WGS) entry which is preliminary data.</text>
</comment>
<sequence length="385" mass="41217">MTLTKRLAALALATAATGAQAADDLKIGLVLPLSGPFAAHGQQIENSVRLYMKEHGDTVAGRKIRLIVKDDTGIAPAISKRQAQTLLIQDRVDILAGFGMTPSAFSVAPLATETRTPMIVMNAATSSITTKSDYVVRTSFTLPQVTTPIAAWALKNGIKTVYTIVSDYGPGHDAEGQFIRAFEAGGGKIAGSTRTPVSTPDFAPFLQKAKDVRPDAVFLMLPAGEQGVAFAKGFKERGLDKAGIRLIATGDITDEGVLDAMGDAAVGMITSFHYSQAHDSQENKAFVQAYTQAYPGERPNFWSAGGYDGMHLIYETLKKTGGRTGDAFMAAARGMHWESPRGPVSIDPVTRDIVQNVYIRKVERVDGVLQNVEFDTVPDVKDPGK</sequence>
<feature type="chain" id="PRO_5046320509" evidence="3">
    <location>
        <begin position="22"/>
        <end position="385"/>
    </location>
</feature>
<evidence type="ECO:0000313" key="6">
    <source>
        <dbReference type="Proteomes" id="UP001595756"/>
    </source>
</evidence>
<dbReference type="Proteomes" id="UP001595756">
    <property type="component" value="Unassembled WGS sequence"/>
</dbReference>
<reference evidence="6" key="1">
    <citation type="journal article" date="2019" name="Int. J. Syst. Evol. Microbiol.">
        <title>The Global Catalogue of Microorganisms (GCM) 10K type strain sequencing project: providing services to taxonomists for standard genome sequencing and annotation.</title>
        <authorList>
            <consortium name="The Broad Institute Genomics Platform"/>
            <consortium name="The Broad Institute Genome Sequencing Center for Infectious Disease"/>
            <person name="Wu L."/>
            <person name="Ma J."/>
        </authorList>
    </citation>
    <scope>NUCLEOTIDE SEQUENCE [LARGE SCALE GENOMIC DNA]</scope>
    <source>
        <strain evidence="6">CGMCC 1.19029</strain>
    </source>
</reference>